<evidence type="ECO:0008006" key="3">
    <source>
        <dbReference type="Google" id="ProtNLM"/>
    </source>
</evidence>
<dbReference type="FunCoup" id="A0A200R1E2">
    <property type="interactions" value="1770"/>
</dbReference>
<proteinExistence type="predicted"/>
<dbReference type="InterPro" id="IPR036561">
    <property type="entry name" value="MAM33_sf"/>
</dbReference>
<dbReference type="InParanoid" id="A0A200R1E2"/>
<comment type="caution">
    <text evidence="1">The sequence shown here is derived from an EMBL/GenBank/DDBJ whole genome shotgun (WGS) entry which is preliminary data.</text>
</comment>
<dbReference type="Gene3D" id="3.10.280.10">
    <property type="entry name" value="Mitochondrial glycoprotein"/>
    <property type="match status" value="1"/>
</dbReference>
<reference evidence="1 2" key="1">
    <citation type="journal article" date="2017" name="Mol. Plant">
        <title>The Genome of Medicinal Plant Macleaya cordata Provides New Insights into Benzylisoquinoline Alkaloids Metabolism.</title>
        <authorList>
            <person name="Liu X."/>
            <person name="Liu Y."/>
            <person name="Huang P."/>
            <person name="Ma Y."/>
            <person name="Qing Z."/>
            <person name="Tang Q."/>
            <person name="Cao H."/>
            <person name="Cheng P."/>
            <person name="Zheng Y."/>
            <person name="Yuan Z."/>
            <person name="Zhou Y."/>
            <person name="Liu J."/>
            <person name="Tang Z."/>
            <person name="Zhuo Y."/>
            <person name="Zhang Y."/>
            <person name="Yu L."/>
            <person name="Huang J."/>
            <person name="Yang P."/>
            <person name="Peng Q."/>
            <person name="Zhang J."/>
            <person name="Jiang W."/>
            <person name="Zhang Z."/>
            <person name="Lin K."/>
            <person name="Ro D.K."/>
            <person name="Chen X."/>
            <person name="Xiong X."/>
            <person name="Shang Y."/>
            <person name="Huang S."/>
            <person name="Zeng J."/>
        </authorList>
    </citation>
    <scope>NUCLEOTIDE SEQUENCE [LARGE SCALE GENOMIC DNA]</scope>
    <source>
        <strain evidence="2">cv. BLH2017</strain>
        <tissue evidence="1">Root</tissue>
    </source>
</reference>
<keyword evidence="2" id="KW-1185">Reference proteome</keyword>
<dbReference type="AlphaFoldDB" id="A0A200R1E2"/>
<dbReference type="EMBL" id="MVGT01000487">
    <property type="protein sequence ID" value="OVA16543.1"/>
    <property type="molecule type" value="Genomic_DNA"/>
</dbReference>
<dbReference type="Proteomes" id="UP000195402">
    <property type="component" value="Unassembled WGS sequence"/>
</dbReference>
<dbReference type="SUPFAM" id="SSF54529">
    <property type="entry name" value="Mitochondrial glycoprotein MAM33-like"/>
    <property type="match status" value="1"/>
</dbReference>
<accession>A0A200R1E2</accession>
<protein>
    <recommendedName>
        <fullName evidence="3">Mitochondrial glycoprotein</fullName>
    </recommendedName>
</protein>
<dbReference type="OrthoDB" id="278212at2759"/>
<dbReference type="PANTHER" id="PTHR10826:SF1">
    <property type="entry name" value="COMPLEMENT COMPONENT 1 Q SUBCOMPONENT-BINDING PROTEIN, MITOCHONDRIAL"/>
    <property type="match status" value="1"/>
</dbReference>
<dbReference type="OMA" id="ALMKVCI"/>
<dbReference type="InterPro" id="IPR003428">
    <property type="entry name" value="MAM33"/>
</dbReference>
<name>A0A200R1E2_MACCD</name>
<evidence type="ECO:0000313" key="1">
    <source>
        <dbReference type="EMBL" id="OVA16543.1"/>
    </source>
</evidence>
<dbReference type="STRING" id="56857.A0A200R1E2"/>
<gene>
    <name evidence="1" type="ORF">BVC80_1549g6</name>
</gene>
<evidence type="ECO:0000313" key="2">
    <source>
        <dbReference type="Proteomes" id="UP000195402"/>
    </source>
</evidence>
<dbReference type="PANTHER" id="PTHR10826">
    <property type="entry name" value="COMPLEMENT COMPONENT 1"/>
    <property type="match status" value="1"/>
</dbReference>
<sequence>MPRRKLINLLRRSYRAVRKPSELAQILQSELKYEQTTVPHYLSKEKLGSLGNFTLDWDDPKSQDVVLRRKYDMGEEIAVSAMLGPPIFEDVVEGLFPRTALMKVCIKKPGLSSVLHFDCDISGKSEGGSVLFIHNASFLPSSSSFGDSVYRAPLLRLDLKFFFLIP</sequence>
<organism evidence="1 2">
    <name type="scientific">Macleaya cordata</name>
    <name type="common">Five-seeded plume-poppy</name>
    <name type="synonym">Bocconia cordata</name>
    <dbReference type="NCBI Taxonomy" id="56857"/>
    <lineage>
        <taxon>Eukaryota</taxon>
        <taxon>Viridiplantae</taxon>
        <taxon>Streptophyta</taxon>
        <taxon>Embryophyta</taxon>
        <taxon>Tracheophyta</taxon>
        <taxon>Spermatophyta</taxon>
        <taxon>Magnoliopsida</taxon>
        <taxon>Ranunculales</taxon>
        <taxon>Papaveraceae</taxon>
        <taxon>Papaveroideae</taxon>
        <taxon>Macleaya</taxon>
    </lineage>
</organism>
<dbReference type="GO" id="GO:0005759">
    <property type="term" value="C:mitochondrial matrix"/>
    <property type="evidence" value="ECO:0007669"/>
    <property type="project" value="InterPro"/>
</dbReference>